<gene>
    <name evidence="1" type="ORF">GCD22_01215</name>
</gene>
<dbReference type="AlphaFoldDB" id="A0A5P9XR22"/>
<evidence type="ECO:0000313" key="1">
    <source>
        <dbReference type="EMBL" id="QFX95606.1"/>
    </source>
</evidence>
<dbReference type="EMBL" id="CP045571">
    <property type="protein sequence ID" value="QFX95606.1"/>
    <property type="molecule type" value="Genomic_DNA"/>
</dbReference>
<dbReference type="KEGG" id="atx:GCD22_01215"/>
<organism evidence="1 2">
    <name type="scientific">Acidithiobacillus thiooxidans ATCC 19377</name>
    <dbReference type="NCBI Taxonomy" id="637390"/>
    <lineage>
        <taxon>Bacteria</taxon>
        <taxon>Pseudomonadati</taxon>
        <taxon>Pseudomonadota</taxon>
        <taxon>Acidithiobacillia</taxon>
        <taxon>Acidithiobacillales</taxon>
        <taxon>Acidithiobacillaceae</taxon>
        <taxon>Acidithiobacillus</taxon>
    </lineage>
</organism>
<accession>A0A5P9XR22</accession>
<name>A0A5P9XR22_ACITH</name>
<dbReference type="Proteomes" id="UP000363590">
    <property type="component" value="Chromosome"/>
</dbReference>
<reference evidence="1 2" key="1">
    <citation type="submission" date="2019-10" db="EMBL/GenBank/DDBJ databases">
        <authorList>
            <person name="Wang R."/>
        </authorList>
    </citation>
    <scope>NUCLEOTIDE SEQUENCE [LARGE SCALE GENOMIC DNA]</scope>
    <source>
        <strain evidence="1 2">ATCC 19377</strain>
    </source>
</reference>
<evidence type="ECO:0000313" key="2">
    <source>
        <dbReference type="Proteomes" id="UP000363590"/>
    </source>
</evidence>
<proteinExistence type="predicted"/>
<protein>
    <submittedName>
        <fullName evidence="1">Uncharacterized protein</fullName>
    </submittedName>
</protein>
<sequence>MAGLPGKKSGNILPLLSRLNVISWRNYHQICLDQLYPADIPVLNKYGTDFASSLECWCCKQTDRQWLYQV</sequence>